<reference evidence="1 2" key="1">
    <citation type="submission" date="2015-09" db="EMBL/GenBank/DDBJ databases">
        <authorList>
            <consortium name="Pathogen Informatics"/>
            <person name="Wu L."/>
            <person name="Ma J."/>
        </authorList>
    </citation>
    <scope>NUCLEOTIDE SEQUENCE [LARGE SCALE GENOMIC DNA]</scope>
    <source>
        <strain evidence="1 2">2789STDY5834858</strain>
    </source>
</reference>
<proteinExistence type="predicted"/>
<dbReference type="SUPFAM" id="SSF56281">
    <property type="entry name" value="Metallo-hydrolase/oxidoreductase"/>
    <property type="match status" value="1"/>
</dbReference>
<keyword evidence="2" id="KW-1185">Reference proteome</keyword>
<name>A0ABP2AVY9_SARVE</name>
<dbReference type="InterPro" id="IPR036866">
    <property type="entry name" value="RibonucZ/Hydroxyglut_hydro"/>
</dbReference>
<dbReference type="Gene3D" id="3.60.15.10">
    <property type="entry name" value="Ribonuclease Z/Hydroxyacylglutathione hydrolase-like"/>
    <property type="match status" value="1"/>
</dbReference>
<dbReference type="Proteomes" id="UP000095488">
    <property type="component" value="Unassembled WGS sequence"/>
</dbReference>
<dbReference type="Pfam" id="PF13483">
    <property type="entry name" value="Lactamase_B_3"/>
    <property type="match status" value="1"/>
</dbReference>
<sequence length="214" mass="24332">MNIYWLGQASYLIKTSNGKRLLIDPFNDSIGYTPFEGSVDLVTISHDHYDHNFTKLIKNNPTIIKSLGNYNNDFCEITGIKSFHDETNGTKRGDNIIFKYIIDSVTLCHLGDLGHDLDEETLKELGKIDVLFVPVGETYTLDVKTAAKVVKKINPKFIIPMHYKTKLLNIPLAGVDKFLMEMKEYPVENVSSFSINKDELHTKSKIILIDIYSN</sequence>
<evidence type="ECO:0000313" key="2">
    <source>
        <dbReference type="Proteomes" id="UP000095488"/>
    </source>
</evidence>
<dbReference type="PANTHER" id="PTHR42967">
    <property type="entry name" value="METAL DEPENDENT HYDROLASE"/>
    <property type="match status" value="1"/>
</dbReference>
<evidence type="ECO:0000313" key="1">
    <source>
        <dbReference type="EMBL" id="CUO21340.1"/>
    </source>
</evidence>
<dbReference type="GO" id="GO:0016787">
    <property type="term" value="F:hydrolase activity"/>
    <property type="evidence" value="ECO:0007669"/>
    <property type="project" value="UniProtKB-KW"/>
</dbReference>
<accession>A0ABP2AVY9</accession>
<gene>
    <name evidence="1" type="ORF">ERS852473_02212</name>
</gene>
<protein>
    <submittedName>
        <fullName evidence="1">Metal-dependent hydrolase</fullName>
    </submittedName>
</protein>
<organism evidence="1 2">
    <name type="scientific">Sarcina ventriculi</name>
    <name type="common">Clostridium ventriculi</name>
    <dbReference type="NCBI Taxonomy" id="1267"/>
    <lineage>
        <taxon>Bacteria</taxon>
        <taxon>Bacillati</taxon>
        <taxon>Bacillota</taxon>
        <taxon>Clostridia</taxon>
        <taxon>Eubacteriales</taxon>
        <taxon>Clostridiaceae</taxon>
        <taxon>Sarcina</taxon>
    </lineage>
</organism>
<comment type="caution">
    <text evidence="1">The sequence shown here is derived from an EMBL/GenBank/DDBJ whole genome shotgun (WGS) entry which is preliminary data.</text>
</comment>
<keyword evidence="1" id="KW-0378">Hydrolase</keyword>
<dbReference type="RefSeq" id="WP_055260193.1">
    <property type="nucleotide sequence ID" value="NZ_CABIXL010000010.1"/>
</dbReference>
<dbReference type="EMBL" id="CYZR01000010">
    <property type="protein sequence ID" value="CUO21340.1"/>
    <property type="molecule type" value="Genomic_DNA"/>
</dbReference>
<dbReference type="PANTHER" id="PTHR42967:SF1">
    <property type="entry name" value="MBL FOLD METALLO-HYDROLASE"/>
    <property type="match status" value="1"/>
</dbReference>